<dbReference type="SUPFAM" id="SSF47807">
    <property type="entry name" value="5' to 3' exonuclease, C-terminal subdomain"/>
    <property type="match status" value="1"/>
</dbReference>
<comment type="caution">
    <text evidence="1">The sequence shown here is derived from an EMBL/GenBank/DDBJ whole genome shotgun (WGS) entry which is preliminary data.</text>
</comment>
<organism evidence="1">
    <name type="scientific">bioreactor metagenome</name>
    <dbReference type="NCBI Taxonomy" id="1076179"/>
    <lineage>
        <taxon>unclassified sequences</taxon>
        <taxon>metagenomes</taxon>
        <taxon>ecological metagenomes</taxon>
    </lineage>
</organism>
<gene>
    <name evidence="1" type="ORF">SDC9_112372</name>
</gene>
<reference evidence="1" key="1">
    <citation type="submission" date="2019-08" db="EMBL/GenBank/DDBJ databases">
        <authorList>
            <person name="Kucharzyk K."/>
            <person name="Murdoch R.W."/>
            <person name="Higgins S."/>
            <person name="Loffler F."/>
        </authorList>
    </citation>
    <scope>NUCLEOTIDE SEQUENCE</scope>
</reference>
<protein>
    <submittedName>
        <fullName evidence="1">Uncharacterized protein</fullName>
    </submittedName>
</protein>
<sequence length="95" mass="10938">MEKLYQFLDEHPEGDEQIKGALLQKLLTGKEMAFLSQDLARIDCQVPIDFDLEACRVTSYDKQRAVEIFQQLGFKSLQRLLPADAFEQSVQEALF</sequence>
<proteinExistence type="predicted"/>
<dbReference type="AlphaFoldDB" id="A0A645BJA2"/>
<dbReference type="InterPro" id="IPR036279">
    <property type="entry name" value="5-3_exonuclease_C_sf"/>
</dbReference>
<dbReference type="EMBL" id="VSSQ01020536">
    <property type="protein sequence ID" value="MPM65475.1"/>
    <property type="molecule type" value="Genomic_DNA"/>
</dbReference>
<evidence type="ECO:0000313" key="1">
    <source>
        <dbReference type="EMBL" id="MPM65475.1"/>
    </source>
</evidence>
<dbReference type="Gene3D" id="1.10.150.20">
    <property type="entry name" value="5' to 3' exonuclease, C-terminal subdomain"/>
    <property type="match status" value="1"/>
</dbReference>
<name>A0A645BJA2_9ZZZZ</name>
<accession>A0A645BJA2</accession>